<keyword evidence="4 7" id="KW-1133">Transmembrane helix</keyword>
<dbReference type="Pfam" id="PF12823">
    <property type="entry name" value="DUF3817"/>
    <property type="match status" value="1"/>
</dbReference>
<evidence type="ECO:0000256" key="2">
    <source>
        <dbReference type="ARBA" id="ARBA00022475"/>
    </source>
</evidence>
<evidence type="ECO:0000256" key="7">
    <source>
        <dbReference type="SAM" id="Phobius"/>
    </source>
</evidence>
<dbReference type="PANTHER" id="PTHR40077">
    <property type="entry name" value="MEMBRANE PROTEIN-RELATED"/>
    <property type="match status" value="1"/>
</dbReference>
<keyword evidence="5 7" id="KW-0472">Membrane</keyword>
<organism evidence="9 10">
    <name type="scientific">Nocardioides nanhaiensis</name>
    <dbReference type="NCBI Taxonomy" id="1476871"/>
    <lineage>
        <taxon>Bacteria</taxon>
        <taxon>Bacillati</taxon>
        <taxon>Actinomycetota</taxon>
        <taxon>Actinomycetes</taxon>
        <taxon>Propionibacteriales</taxon>
        <taxon>Nocardioidaceae</taxon>
        <taxon>Nocardioides</taxon>
    </lineage>
</organism>
<evidence type="ECO:0000256" key="3">
    <source>
        <dbReference type="ARBA" id="ARBA00022692"/>
    </source>
</evidence>
<dbReference type="Proteomes" id="UP001500621">
    <property type="component" value="Unassembled WGS sequence"/>
</dbReference>
<accession>A0ABP8WG12</accession>
<evidence type="ECO:0000256" key="5">
    <source>
        <dbReference type="ARBA" id="ARBA00023136"/>
    </source>
</evidence>
<evidence type="ECO:0000256" key="1">
    <source>
        <dbReference type="ARBA" id="ARBA00004651"/>
    </source>
</evidence>
<keyword evidence="10" id="KW-1185">Reference proteome</keyword>
<comment type="subcellular location">
    <subcellularLocation>
        <location evidence="1">Cell membrane</location>
        <topology evidence="1">Multi-pass membrane protein</topology>
    </subcellularLocation>
</comment>
<keyword evidence="2" id="KW-1003">Cell membrane</keyword>
<reference evidence="10" key="1">
    <citation type="journal article" date="2019" name="Int. J. Syst. Evol. Microbiol.">
        <title>The Global Catalogue of Microorganisms (GCM) 10K type strain sequencing project: providing services to taxonomists for standard genome sequencing and annotation.</title>
        <authorList>
            <consortium name="The Broad Institute Genomics Platform"/>
            <consortium name="The Broad Institute Genome Sequencing Center for Infectious Disease"/>
            <person name="Wu L."/>
            <person name="Ma J."/>
        </authorList>
    </citation>
    <scope>NUCLEOTIDE SEQUENCE [LARGE SCALE GENOMIC DNA]</scope>
    <source>
        <strain evidence="10">JCM 18127</strain>
    </source>
</reference>
<evidence type="ECO:0000313" key="10">
    <source>
        <dbReference type="Proteomes" id="UP001500621"/>
    </source>
</evidence>
<evidence type="ECO:0000256" key="6">
    <source>
        <dbReference type="SAM" id="MobiDB-lite"/>
    </source>
</evidence>
<dbReference type="PANTHER" id="PTHR40077:SF2">
    <property type="entry name" value="MEMBRANE PROTEIN"/>
    <property type="match status" value="1"/>
</dbReference>
<feature type="transmembrane region" description="Helical" evidence="7">
    <location>
        <begin position="34"/>
        <end position="55"/>
    </location>
</feature>
<dbReference type="NCBIfam" id="TIGR03954">
    <property type="entry name" value="integ_memb_HG"/>
    <property type="match status" value="1"/>
</dbReference>
<keyword evidence="3 7" id="KW-0812">Transmembrane</keyword>
<sequence length="147" mass="16478">MSELDPHPVQDHHDHDHQAPTAEDVRTPLRAYRVMATVVGVLLVVLCLVGLPLHYGYVVSDAAWLAKDSGTGWQLGSDISEYLGVAHGWLYMIFLFCAFWLSRRARWELGFTAVTLLSGTVPLLSFWAEHRATRRVRAQVPELAAAR</sequence>
<proteinExistence type="predicted"/>
<protein>
    <submittedName>
        <fullName evidence="9">DUF3817 domain-containing protein</fullName>
    </submittedName>
</protein>
<gene>
    <name evidence="9" type="ORF">GCM10023226_27310</name>
</gene>
<feature type="transmembrane region" description="Helical" evidence="7">
    <location>
        <begin position="82"/>
        <end position="102"/>
    </location>
</feature>
<evidence type="ECO:0000259" key="8">
    <source>
        <dbReference type="Pfam" id="PF12823"/>
    </source>
</evidence>
<dbReference type="InterPro" id="IPR023845">
    <property type="entry name" value="DUF3817_TM"/>
</dbReference>
<feature type="region of interest" description="Disordered" evidence="6">
    <location>
        <begin position="1"/>
        <end position="21"/>
    </location>
</feature>
<name>A0ABP8WG12_9ACTN</name>
<dbReference type="EMBL" id="BAABIM010000002">
    <property type="protein sequence ID" value="GAA4687958.1"/>
    <property type="molecule type" value="Genomic_DNA"/>
</dbReference>
<evidence type="ECO:0000256" key="4">
    <source>
        <dbReference type="ARBA" id="ARBA00022989"/>
    </source>
</evidence>
<comment type="caution">
    <text evidence="9">The sequence shown here is derived from an EMBL/GenBank/DDBJ whole genome shotgun (WGS) entry which is preliminary data.</text>
</comment>
<feature type="domain" description="DUF3817" evidence="8">
    <location>
        <begin position="29"/>
        <end position="134"/>
    </location>
</feature>
<dbReference type="RefSeq" id="WP_345266702.1">
    <property type="nucleotide sequence ID" value="NZ_BAABIM010000002.1"/>
</dbReference>
<evidence type="ECO:0000313" key="9">
    <source>
        <dbReference type="EMBL" id="GAA4687958.1"/>
    </source>
</evidence>
<feature type="transmembrane region" description="Helical" evidence="7">
    <location>
        <begin position="109"/>
        <end position="128"/>
    </location>
</feature>